<evidence type="ECO:0000259" key="1">
    <source>
        <dbReference type="PROSITE" id="PS50181"/>
    </source>
</evidence>
<dbReference type="Proteomes" id="UP000295083">
    <property type="component" value="Unassembled WGS sequence"/>
</dbReference>
<feature type="domain" description="F-box" evidence="1">
    <location>
        <begin position="29"/>
        <end position="73"/>
    </location>
</feature>
<sequence>MDYIRNLTMYPTSLWTRILGETPERPAQQSRLINLPAELLLQILGYLELHDDLALSRTFSDLRVLTGRDWQSLVANRLSPARRVTFGCGSRWRCRETRRTGSASLVGDSIGSIGYWKH</sequence>
<organism evidence="2 3">
    <name type="scientific">Colletotrichum spinosum</name>
    <dbReference type="NCBI Taxonomy" id="1347390"/>
    <lineage>
        <taxon>Eukaryota</taxon>
        <taxon>Fungi</taxon>
        <taxon>Dikarya</taxon>
        <taxon>Ascomycota</taxon>
        <taxon>Pezizomycotina</taxon>
        <taxon>Sordariomycetes</taxon>
        <taxon>Hypocreomycetidae</taxon>
        <taxon>Glomerellales</taxon>
        <taxon>Glomerellaceae</taxon>
        <taxon>Colletotrichum</taxon>
        <taxon>Colletotrichum orbiculare species complex</taxon>
    </lineage>
</organism>
<evidence type="ECO:0000313" key="2">
    <source>
        <dbReference type="EMBL" id="TDZ13476.1"/>
    </source>
</evidence>
<dbReference type="InterPro" id="IPR001810">
    <property type="entry name" value="F-box_dom"/>
</dbReference>
<accession>A0A4R8PZ59</accession>
<reference evidence="2 3" key="1">
    <citation type="submission" date="2018-11" db="EMBL/GenBank/DDBJ databases">
        <title>Genome sequence and assembly of Colletotrichum spinosum.</title>
        <authorList>
            <person name="Gan P."/>
            <person name="Shirasu K."/>
        </authorList>
    </citation>
    <scope>NUCLEOTIDE SEQUENCE [LARGE SCALE GENOMIC DNA]</scope>
    <source>
        <strain evidence="2 3">CBS 515.97</strain>
    </source>
</reference>
<dbReference type="PROSITE" id="PS50181">
    <property type="entry name" value="FBOX"/>
    <property type="match status" value="1"/>
</dbReference>
<protein>
    <recommendedName>
        <fullName evidence="1">F-box domain-containing protein</fullName>
    </recommendedName>
</protein>
<gene>
    <name evidence="2" type="ORF">C8035_v004465</name>
</gene>
<comment type="caution">
    <text evidence="2">The sequence shown here is derived from an EMBL/GenBank/DDBJ whole genome shotgun (WGS) entry which is preliminary data.</text>
</comment>
<dbReference type="InterPro" id="IPR036047">
    <property type="entry name" value="F-box-like_dom_sf"/>
</dbReference>
<dbReference type="AlphaFoldDB" id="A0A4R8PZ59"/>
<dbReference type="EMBL" id="QAPG01010712">
    <property type="protein sequence ID" value="TDZ13476.1"/>
    <property type="molecule type" value="Genomic_DNA"/>
</dbReference>
<proteinExistence type="predicted"/>
<name>A0A4R8PZ59_9PEZI</name>
<dbReference type="SUPFAM" id="SSF81383">
    <property type="entry name" value="F-box domain"/>
    <property type="match status" value="1"/>
</dbReference>
<evidence type="ECO:0000313" key="3">
    <source>
        <dbReference type="Proteomes" id="UP000295083"/>
    </source>
</evidence>
<keyword evidence="3" id="KW-1185">Reference proteome</keyword>